<dbReference type="GO" id="GO:0005634">
    <property type="term" value="C:nucleus"/>
    <property type="evidence" value="ECO:0007669"/>
    <property type="project" value="UniProtKB-SubCell"/>
</dbReference>
<dbReference type="PANTHER" id="PTHR10644">
    <property type="entry name" value="DNA REPAIR/RNA PROCESSING CPSF FAMILY"/>
    <property type="match status" value="1"/>
</dbReference>
<accession>A0A0D0CFQ8</accession>
<dbReference type="Gene3D" id="2.130.10.10">
    <property type="entry name" value="YVTN repeat-like/Quinoprotein amine dehydrogenase"/>
    <property type="match status" value="2"/>
</dbReference>
<evidence type="ECO:0000256" key="4">
    <source>
        <dbReference type="ARBA" id="ARBA00023242"/>
    </source>
</evidence>
<feature type="region of interest" description="Disordered" evidence="5">
    <location>
        <begin position="944"/>
        <end position="991"/>
    </location>
</feature>
<feature type="compositionally biased region" description="Gly residues" evidence="5">
    <location>
        <begin position="947"/>
        <end position="959"/>
    </location>
</feature>
<evidence type="ECO:0000256" key="5">
    <source>
        <dbReference type="SAM" id="MobiDB-lite"/>
    </source>
</evidence>
<evidence type="ECO:0000259" key="7">
    <source>
        <dbReference type="Pfam" id="PF10433"/>
    </source>
</evidence>
<dbReference type="HOGENOM" id="CLU_002414_0_0_1"/>
<dbReference type="OrthoDB" id="6109at2759"/>
<dbReference type="InterPro" id="IPR015943">
    <property type="entry name" value="WD40/YVTN_repeat-like_dom_sf"/>
</dbReference>
<evidence type="ECO:0000259" key="6">
    <source>
        <dbReference type="Pfam" id="PF03178"/>
    </source>
</evidence>
<gene>
    <name evidence="8" type="ORF">GYMLUDRAFT_49207</name>
</gene>
<dbReference type="InterPro" id="IPR050358">
    <property type="entry name" value="RSE1/DDB1/CFT1"/>
</dbReference>
<comment type="similarity">
    <text evidence="2">Belongs to the DDB1 family.</text>
</comment>
<keyword evidence="9" id="KW-1185">Reference proteome</keyword>
<feature type="compositionally biased region" description="Gly residues" evidence="5">
    <location>
        <begin position="602"/>
        <end position="614"/>
    </location>
</feature>
<dbReference type="InterPro" id="IPR004871">
    <property type="entry name" value="RSE1/DDB1/CPSF1_C"/>
</dbReference>
<dbReference type="EMBL" id="KN834824">
    <property type="protein sequence ID" value="KIK53793.1"/>
    <property type="molecule type" value="Genomic_DNA"/>
</dbReference>
<evidence type="ECO:0000256" key="3">
    <source>
        <dbReference type="ARBA" id="ARBA00014577"/>
    </source>
</evidence>
<feature type="compositionally biased region" description="Gly residues" evidence="5">
    <location>
        <begin position="1118"/>
        <end position="1156"/>
    </location>
</feature>
<feature type="region of interest" description="Disordered" evidence="5">
    <location>
        <begin position="1118"/>
        <end position="1157"/>
    </location>
</feature>
<sequence>MHALHHEILAPSGVEFAAWVQLATSEQGIFNLVVARSNILKIFELRNVNGFEKFYHIRTHKLHGIVTGLEGVKILGSEEDGKDRLLVGFKDAKIALLEWSPAQYDLITVSIHTYERAPQCLDIKPTCHSILRVDPVSRCAALLLPQDALAILPFHRREHDEHDDTQKMDVDPDADDDVRSRVPYTPSFILSLPISVSSSIHNIIDFVFLPGFHNPTIAVLYSERPTWTGRLKEAKDTCALVIFSMSMSAMTSASATSFSADGLSASMSSATTFSVITSIKNLPYDAQRLIPCTRNVGGGLIVLTTNSLVYVDQATKKLMLPMNGWAERVSEVSALKNPNPTSANPSNLNLSLEGAQATFISDTTLLLVLVHGEVYTVTLAMDGKAVSGMNIGKEMVAKTTIPSLVQCVTVPGSSASTARVDELVFVGSTQGPSVLLRTGFVEEEEPEEDDVNMDDSAAAAAQATEGHGAGTGTGADVEMYDDEDIYGPSTTTTTTEPTPASKPEAISSSSSKTKTTLTKARVRLTLSLSLLDHLPSYGSINSMAFGLTRNGDKPVPQLITATSLGHLGGFVLWQRDLPVRMKRRMGVLGGSRGWWSFKLVGGSGGGGSSAGSGGGEKEKEREREREGQRGIRMVISTDANPSPGFSRITIPSTSLSNISNNDITARISGTTIGAGPFFGGTAVLQVMTGAIRVLEIDGTERQVIKDVESSSSGTAVALGGGVGGAGGGGGAGAVPSGPASSTHPHTPRAKIRACSISDPYVLILREDDTMGLFLGYFADKDKEKDKDGKGKERERERDKDKDGKGKGEKMGKVRRKDMSMLGGKMSKYLTGCFFTDHTGMLEKNIVGLSSSSSSSTLANKVDLGQRTSSGLDNQWLMLVRPQGVMEIWSLPKMVLVFTVGAPFMTLESVLVDEGEGAGVGAGMPLMSSGVTAANANAVPMGALKSGSGSGSGSGVGSGSGLAQTQDVAMKEGDDASARVSKSPNLASPVLEQGRETSILSLAGGGIDQVTIAPLGESKPELHLFVLLRSGQMAIYQAVPAAAPTPVPSSSSADAPMNGVSPVSPTSPASPTLPTAAGGRPSVPPTSASNSRAVHLRIAFVKVFSKTFEIQRVEPGLGGGAGGGPGSGFGNVGPGGVGGGGSSSGSGGGGGFSGGVSVGTDQKKISRMFVPFHTTPPFSPPSSAHRGDGEAAAQTTTYTGVFFTGENPSWIIATDRGGVNLYSSGHSIVHAFTAWEPAADPKGSGKVWGGGNGGEFLVYSDEGPSLLEWIPDFQLELPLPMRSIPRGRAYTSVVFDPSTSLVVAASILEASFASFDEDGNKIWEPDAPNISYPITECSTLELISPDLWISMDGFEFANNEIVNAVACVSLETASTETGLKEFIAVGTTINRGEDLAVKGATYIFEIVEVVADPTSSPKRWYKLRLRCRDDAKGPVTALCGLNGYLVSSMGQKIFVRAFDSDERLVGVAFMDVGVYVTSLRTIKNLLLIGDAVKSIWFVAFQEDPYKLVLLGKDTRHLCVTSSDFFFADNEMAIFTHDEEGIMRLYDYNPQDPESRDGRYLLLRSEFNSQAEYQTTALVARRTSSDTVVPQAKLLCGATNGSIAAITPVEESTAKRLQLLQGQLTRNIQHIAGLNPRAFRIVRNDYVSRPLSKDILDGNLLMHFESSSTTRQLEMTKQIGTEVGVVRRDWITLDGPW</sequence>
<feature type="compositionally biased region" description="Low complexity" evidence="5">
    <location>
        <begin position="733"/>
        <end position="742"/>
    </location>
</feature>
<dbReference type="InterPro" id="IPR018846">
    <property type="entry name" value="Beta-prop_RSE1/DDB1/CPSF1_1st"/>
</dbReference>
<feature type="domain" description="RSE1/DDB1/CPSF1 first beta-propeller" evidence="7">
    <location>
        <begin position="31"/>
        <end position="438"/>
    </location>
</feature>
<feature type="compositionally biased region" description="Low complexity" evidence="5">
    <location>
        <begin position="1043"/>
        <end position="1078"/>
    </location>
</feature>
<feature type="domain" description="RSE1/DDB1/CPSF1 C-terminal" evidence="6">
    <location>
        <begin position="1337"/>
        <end position="1663"/>
    </location>
</feature>
<dbReference type="Pfam" id="PF03178">
    <property type="entry name" value="CPSF_A"/>
    <property type="match status" value="1"/>
</dbReference>
<organism evidence="8 9">
    <name type="scientific">Collybiopsis luxurians FD-317 M1</name>
    <dbReference type="NCBI Taxonomy" id="944289"/>
    <lineage>
        <taxon>Eukaryota</taxon>
        <taxon>Fungi</taxon>
        <taxon>Dikarya</taxon>
        <taxon>Basidiomycota</taxon>
        <taxon>Agaricomycotina</taxon>
        <taxon>Agaricomycetes</taxon>
        <taxon>Agaricomycetidae</taxon>
        <taxon>Agaricales</taxon>
        <taxon>Marasmiineae</taxon>
        <taxon>Omphalotaceae</taxon>
        <taxon>Collybiopsis</taxon>
        <taxon>Collybiopsis luxurians</taxon>
    </lineage>
</organism>
<dbReference type="InterPro" id="IPR011047">
    <property type="entry name" value="Quinoprotein_ADH-like_sf"/>
</dbReference>
<feature type="region of interest" description="Disordered" evidence="5">
    <location>
        <begin position="1043"/>
        <end position="1089"/>
    </location>
</feature>
<feature type="compositionally biased region" description="Basic and acidic residues" evidence="5">
    <location>
        <begin position="615"/>
        <end position="627"/>
    </location>
</feature>
<keyword evidence="4" id="KW-0539">Nucleus</keyword>
<protein>
    <recommendedName>
        <fullName evidence="3">DNA damage-binding protein 1</fullName>
    </recommendedName>
</protein>
<feature type="region of interest" description="Disordered" evidence="5">
    <location>
        <begin position="727"/>
        <end position="750"/>
    </location>
</feature>
<proteinExistence type="inferred from homology"/>
<feature type="compositionally biased region" description="Low complexity" evidence="5">
    <location>
        <begin position="488"/>
        <end position="514"/>
    </location>
</feature>
<evidence type="ECO:0000256" key="1">
    <source>
        <dbReference type="ARBA" id="ARBA00004123"/>
    </source>
</evidence>
<feature type="region of interest" description="Disordered" evidence="5">
    <location>
        <begin position="602"/>
        <end position="627"/>
    </location>
</feature>
<dbReference type="Pfam" id="PF10433">
    <property type="entry name" value="Beta-prop_RSE1_1st"/>
    <property type="match status" value="1"/>
</dbReference>
<dbReference type="Proteomes" id="UP000053593">
    <property type="component" value="Unassembled WGS sequence"/>
</dbReference>
<feature type="region of interest" description="Disordered" evidence="5">
    <location>
        <begin position="459"/>
        <end position="514"/>
    </location>
</feature>
<comment type="subcellular location">
    <subcellularLocation>
        <location evidence="1">Nucleus</location>
    </subcellularLocation>
</comment>
<dbReference type="GO" id="GO:0003676">
    <property type="term" value="F:nucleic acid binding"/>
    <property type="evidence" value="ECO:0007669"/>
    <property type="project" value="InterPro"/>
</dbReference>
<evidence type="ECO:0000313" key="9">
    <source>
        <dbReference type="Proteomes" id="UP000053593"/>
    </source>
</evidence>
<evidence type="ECO:0000256" key="2">
    <source>
        <dbReference type="ARBA" id="ARBA00007453"/>
    </source>
</evidence>
<dbReference type="SUPFAM" id="SSF50998">
    <property type="entry name" value="Quinoprotein alcohol dehydrogenase-like"/>
    <property type="match status" value="1"/>
</dbReference>
<name>A0A0D0CFQ8_9AGAR</name>
<reference evidence="8 9" key="1">
    <citation type="submission" date="2014-04" db="EMBL/GenBank/DDBJ databases">
        <title>Evolutionary Origins and Diversification of the Mycorrhizal Mutualists.</title>
        <authorList>
            <consortium name="DOE Joint Genome Institute"/>
            <consortium name="Mycorrhizal Genomics Consortium"/>
            <person name="Kohler A."/>
            <person name="Kuo A."/>
            <person name="Nagy L.G."/>
            <person name="Floudas D."/>
            <person name="Copeland A."/>
            <person name="Barry K.W."/>
            <person name="Cichocki N."/>
            <person name="Veneault-Fourrey C."/>
            <person name="LaButti K."/>
            <person name="Lindquist E.A."/>
            <person name="Lipzen A."/>
            <person name="Lundell T."/>
            <person name="Morin E."/>
            <person name="Murat C."/>
            <person name="Riley R."/>
            <person name="Ohm R."/>
            <person name="Sun H."/>
            <person name="Tunlid A."/>
            <person name="Henrissat B."/>
            <person name="Grigoriev I.V."/>
            <person name="Hibbett D.S."/>
            <person name="Martin F."/>
        </authorList>
    </citation>
    <scope>NUCLEOTIDE SEQUENCE [LARGE SCALE GENOMIC DNA]</scope>
    <source>
        <strain evidence="8 9">FD-317 M1</strain>
    </source>
</reference>
<feature type="region of interest" description="Disordered" evidence="5">
    <location>
        <begin position="782"/>
        <end position="816"/>
    </location>
</feature>
<evidence type="ECO:0000313" key="8">
    <source>
        <dbReference type="EMBL" id="KIK53793.1"/>
    </source>
</evidence>
<feature type="compositionally biased region" description="Basic and acidic residues" evidence="5">
    <location>
        <begin position="782"/>
        <end position="811"/>
    </location>
</feature>